<evidence type="ECO:0000256" key="5">
    <source>
        <dbReference type="ARBA" id="ARBA00023239"/>
    </source>
</evidence>
<dbReference type="EMBL" id="SLXK01000035">
    <property type="protein sequence ID" value="TCP22570.1"/>
    <property type="molecule type" value="Genomic_DNA"/>
</dbReference>
<dbReference type="Proteomes" id="UP000295416">
    <property type="component" value="Unassembled WGS sequence"/>
</dbReference>
<evidence type="ECO:0000313" key="9">
    <source>
        <dbReference type="Proteomes" id="UP000295416"/>
    </source>
</evidence>
<sequence>MIMIDKMVKDYMMNQFKTPLLDALTRYKKNQYCSFHVPGHKDGLIFPEKGRHLFKDVLSIDGTEVDGLDDLYQPMGPIQEAQALLAEYYGTIRSYFLVNGSTVGNLTMVLSTCQSGDQVLVQRNSHKSIFNALKLAKVDPIFISPTIDPETHLPVGIDEGALTRALDLYPDAKALILTYPNYYGMASECVNSVIQMAHQKGVLVLVDEAHGAHFKMGGPVPESTIDMGADVIVHSAHKTLPAMTMGSYLHINSETISINKIENVLSMLQSSSPSYPIMASLDLARYHLAAMPKDQMERALFQVDQFAKKLNNIPQIKRIHPSPGKYRLDPFKHLLRAPDGMTGYRLQDILMAAGIYPELADPDHVLLVSGIGDCMDEKNPIDRINKCLNGLQAIKERQRDNCNMPPSVSHLEIAYEDMADLPEKAVPLNEAIGYVLSEDLIPYPPGIPLVLQGEKMTADGVKSVQSWLAAGATFQGSKTVQTEKVKVYDIYEGE</sequence>
<evidence type="ECO:0000313" key="8">
    <source>
        <dbReference type="EMBL" id="TCP22570.1"/>
    </source>
</evidence>
<evidence type="ECO:0000259" key="6">
    <source>
        <dbReference type="Pfam" id="PF01276"/>
    </source>
</evidence>
<dbReference type="AlphaFoldDB" id="A0A4R2NLW9"/>
<dbReference type="InterPro" id="IPR052357">
    <property type="entry name" value="Orn_Lys_Arg_decarboxylase-I"/>
</dbReference>
<evidence type="ECO:0000256" key="1">
    <source>
        <dbReference type="ARBA" id="ARBA00001933"/>
    </source>
</evidence>
<evidence type="ECO:0000256" key="3">
    <source>
        <dbReference type="ARBA" id="ARBA00022793"/>
    </source>
</evidence>
<gene>
    <name evidence="8" type="ORF">EV207_13546</name>
</gene>
<dbReference type="Gene3D" id="3.90.100.10">
    <property type="entry name" value="Orn/Lys/Arg decarboxylase, C-terminal domain"/>
    <property type="match status" value="1"/>
</dbReference>
<keyword evidence="3" id="KW-0210">Decarboxylase</keyword>
<dbReference type="InterPro" id="IPR015421">
    <property type="entry name" value="PyrdxlP-dep_Trfase_major"/>
</dbReference>
<dbReference type="InterPro" id="IPR015424">
    <property type="entry name" value="PyrdxlP-dep_Trfase"/>
</dbReference>
<name>A0A4R2NLW9_9BACL</name>
<dbReference type="GO" id="GO:0016831">
    <property type="term" value="F:carboxy-lyase activity"/>
    <property type="evidence" value="ECO:0007669"/>
    <property type="project" value="UniProtKB-KW"/>
</dbReference>
<proteinExistence type="inferred from homology"/>
<dbReference type="SUPFAM" id="SSF53383">
    <property type="entry name" value="PLP-dependent transferases"/>
    <property type="match status" value="1"/>
</dbReference>
<dbReference type="Pfam" id="PF03711">
    <property type="entry name" value="OKR_DC_1_C"/>
    <property type="match status" value="1"/>
</dbReference>
<dbReference type="InterPro" id="IPR008286">
    <property type="entry name" value="Prn/Lys/Arg_de-COase_C"/>
</dbReference>
<dbReference type="Gene3D" id="3.40.640.10">
    <property type="entry name" value="Type I PLP-dependent aspartate aminotransferase-like (Major domain)"/>
    <property type="match status" value="1"/>
</dbReference>
<accession>A0A4R2NLW9</accession>
<organism evidence="8 9">
    <name type="scientific">Scopulibacillus darangshiensis</name>
    <dbReference type="NCBI Taxonomy" id="442528"/>
    <lineage>
        <taxon>Bacteria</taxon>
        <taxon>Bacillati</taxon>
        <taxon>Bacillota</taxon>
        <taxon>Bacilli</taxon>
        <taxon>Bacillales</taxon>
        <taxon>Sporolactobacillaceae</taxon>
        <taxon>Scopulibacillus</taxon>
    </lineage>
</organism>
<evidence type="ECO:0000256" key="2">
    <source>
        <dbReference type="ARBA" id="ARBA00010671"/>
    </source>
</evidence>
<dbReference type="Pfam" id="PF01276">
    <property type="entry name" value="OKR_DC_1"/>
    <property type="match status" value="1"/>
</dbReference>
<comment type="cofactor">
    <cofactor evidence="1">
        <name>pyridoxal 5'-phosphate</name>
        <dbReference type="ChEBI" id="CHEBI:597326"/>
    </cofactor>
</comment>
<feature type="domain" description="Orn/Lys/Arg decarboxylases family 1 pyridoxal-P attachment site" evidence="6">
    <location>
        <begin position="18"/>
        <end position="320"/>
    </location>
</feature>
<evidence type="ECO:0000256" key="4">
    <source>
        <dbReference type="ARBA" id="ARBA00022898"/>
    </source>
</evidence>
<reference evidence="8 9" key="1">
    <citation type="submission" date="2019-03" db="EMBL/GenBank/DDBJ databases">
        <title>Genomic Encyclopedia of Type Strains, Phase IV (KMG-IV): sequencing the most valuable type-strain genomes for metagenomic binning, comparative biology and taxonomic classification.</title>
        <authorList>
            <person name="Goeker M."/>
        </authorList>
    </citation>
    <scope>NUCLEOTIDE SEQUENCE [LARGE SCALE GENOMIC DNA]</scope>
    <source>
        <strain evidence="8 9">DSM 19377</strain>
    </source>
</reference>
<keyword evidence="4" id="KW-0663">Pyridoxal phosphate</keyword>
<feature type="domain" description="Orn/Lys/Arg decarboxylase C-terminal" evidence="7">
    <location>
        <begin position="403"/>
        <end position="470"/>
    </location>
</feature>
<dbReference type="SUPFAM" id="SSF55904">
    <property type="entry name" value="Ornithine decarboxylase C-terminal domain"/>
    <property type="match status" value="1"/>
</dbReference>
<keyword evidence="5" id="KW-0456">Lyase</keyword>
<protein>
    <submittedName>
        <fullName evidence="8">Arginine/lysine/ornithine decarboxylase</fullName>
    </submittedName>
</protein>
<dbReference type="PANTHER" id="PTHR43277:SF3">
    <property type="entry name" value="DECARBOXYLASE, PUTATIVE-RELATED"/>
    <property type="match status" value="1"/>
</dbReference>
<comment type="similarity">
    <text evidence="2">Belongs to the Orn/Lys/Arg decarboxylase class-I family.</text>
</comment>
<dbReference type="InterPro" id="IPR036633">
    <property type="entry name" value="Prn/Lys/Arg_de-COase_C_sf"/>
</dbReference>
<dbReference type="PANTHER" id="PTHR43277">
    <property type="entry name" value="ARGININE DECARBOXYLASE"/>
    <property type="match status" value="1"/>
</dbReference>
<evidence type="ECO:0000259" key="7">
    <source>
        <dbReference type="Pfam" id="PF03711"/>
    </source>
</evidence>
<dbReference type="InterPro" id="IPR000310">
    <property type="entry name" value="Orn/Lys/Arg_deCO2ase_major_dom"/>
</dbReference>
<keyword evidence="9" id="KW-1185">Reference proteome</keyword>
<comment type="caution">
    <text evidence="8">The sequence shown here is derived from an EMBL/GenBank/DDBJ whole genome shotgun (WGS) entry which is preliminary data.</text>
</comment>